<reference evidence="1" key="2">
    <citation type="submission" date="2017-06" db="EMBL/GenBank/DDBJ databases">
        <title>WGS assembly of Brachypodium distachyon.</title>
        <authorList>
            <consortium name="The International Brachypodium Initiative"/>
            <person name="Lucas S."/>
            <person name="Harmon-Smith M."/>
            <person name="Lail K."/>
            <person name="Tice H."/>
            <person name="Grimwood J."/>
            <person name="Bruce D."/>
            <person name="Barry K."/>
            <person name="Shu S."/>
            <person name="Lindquist E."/>
            <person name="Wang M."/>
            <person name="Pitluck S."/>
            <person name="Vogel J.P."/>
            <person name="Garvin D.F."/>
            <person name="Mockler T.C."/>
            <person name="Schmutz J."/>
            <person name="Rokhsar D."/>
            <person name="Bevan M.W."/>
        </authorList>
    </citation>
    <scope>NUCLEOTIDE SEQUENCE</scope>
    <source>
        <strain evidence="1">Bd21</strain>
    </source>
</reference>
<dbReference type="AlphaFoldDB" id="A0A2K2CHU5"/>
<sequence>MPDTKHLSCYESNPMDAKHIWCEVALWPNCSDITTAICHVSASIDSFYERMISATQSKHRQGIKSTFILVSWAIWRERNSRVFNDKEILFRQICCFIKDEAREWAFADAKALRKLLWEPS</sequence>
<protein>
    <submittedName>
        <fullName evidence="1 2">Uncharacterized protein</fullName>
    </submittedName>
</protein>
<gene>
    <name evidence="1" type="ORF">BRADI_5g17635v3</name>
</gene>
<dbReference type="EMBL" id="CM000884">
    <property type="protein sequence ID" value="PNT61605.1"/>
    <property type="molecule type" value="Genomic_DNA"/>
</dbReference>
<accession>A0A2K2CHU5</accession>
<dbReference type="EnsemblPlants" id="PNT61605">
    <property type="protein sequence ID" value="PNT61605"/>
    <property type="gene ID" value="BRADI_5g17635v3"/>
</dbReference>
<reference evidence="1 2" key="1">
    <citation type="journal article" date="2010" name="Nature">
        <title>Genome sequencing and analysis of the model grass Brachypodium distachyon.</title>
        <authorList>
            <consortium name="International Brachypodium Initiative"/>
        </authorList>
    </citation>
    <scope>NUCLEOTIDE SEQUENCE [LARGE SCALE GENOMIC DNA]</scope>
    <source>
        <strain evidence="1 2">Bd21</strain>
    </source>
</reference>
<organism evidence="1">
    <name type="scientific">Brachypodium distachyon</name>
    <name type="common">Purple false brome</name>
    <name type="synonym">Trachynia distachya</name>
    <dbReference type="NCBI Taxonomy" id="15368"/>
    <lineage>
        <taxon>Eukaryota</taxon>
        <taxon>Viridiplantae</taxon>
        <taxon>Streptophyta</taxon>
        <taxon>Embryophyta</taxon>
        <taxon>Tracheophyta</taxon>
        <taxon>Spermatophyta</taxon>
        <taxon>Magnoliopsida</taxon>
        <taxon>Liliopsida</taxon>
        <taxon>Poales</taxon>
        <taxon>Poaceae</taxon>
        <taxon>BOP clade</taxon>
        <taxon>Pooideae</taxon>
        <taxon>Stipodae</taxon>
        <taxon>Brachypodieae</taxon>
        <taxon>Brachypodium</taxon>
    </lineage>
</organism>
<dbReference type="Gramene" id="PNT61605">
    <property type="protein sequence ID" value="PNT61605"/>
    <property type="gene ID" value="BRADI_5g17635v3"/>
</dbReference>
<name>A0A2K2CHU5_BRADI</name>
<evidence type="ECO:0000313" key="3">
    <source>
        <dbReference type="Proteomes" id="UP000008810"/>
    </source>
</evidence>
<dbReference type="OrthoDB" id="682412at2759"/>
<keyword evidence="3" id="KW-1185">Reference proteome</keyword>
<dbReference type="Proteomes" id="UP000008810">
    <property type="component" value="Chromosome 5"/>
</dbReference>
<evidence type="ECO:0000313" key="2">
    <source>
        <dbReference type="EnsemblPlants" id="PNT61605"/>
    </source>
</evidence>
<proteinExistence type="predicted"/>
<reference evidence="2" key="3">
    <citation type="submission" date="2018-08" db="UniProtKB">
        <authorList>
            <consortium name="EnsemblPlants"/>
        </authorList>
    </citation>
    <scope>IDENTIFICATION</scope>
    <source>
        <strain evidence="2">cv. Bd21</strain>
    </source>
</reference>
<dbReference type="InParanoid" id="A0A2K2CHU5"/>
<evidence type="ECO:0000313" key="1">
    <source>
        <dbReference type="EMBL" id="PNT61605.1"/>
    </source>
</evidence>